<accession>A0AAD5JAN4</accession>
<dbReference type="Proteomes" id="UP001064489">
    <property type="component" value="Chromosome 6"/>
</dbReference>
<gene>
    <name evidence="2" type="ORF">LWI28_019007</name>
</gene>
<reference evidence="2" key="1">
    <citation type="journal article" date="2022" name="Plant J.">
        <title>Strategies of tolerance reflected in two North American maple genomes.</title>
        <authorList>
            <person name="McEvoy S.L."/>
            <person name="Sezen U.U."/>
            <person name="Trouern-Trend A."/>
            <person name="McMahon S.M."/>
            <person name="Schaberg P.G."/>
            <person name="Yang J."/>
            <person name="Wegrzyn J.L."/>
            <person name="Swenson N.G."/>
        </authorList>
    </citation>
    <scope>NUCLEOTIDE SEQUENCE</scope>
    <source>
        <strain evidence="2">91603</strain>
    </source>
</reference>
<evidence type="ECO:0000256" key="1">
    <source>
        <dbReference type="SAM" id="Phobius"/>
    </source>
</evidence>
<evidence type="ECO:0000313" key="2">
    <source>
        <dbReference type="EMBL" id="KAI9192158.1"/>
    </source>
</evidence>
<dbReference type="EMBL" id="JAJSOW010000004">
    <property type="protein sequence ID" value="KAI9192158.1"/>
    <property type="molecule type" value="Genomic_DNA"/>
</dbReference>
<protein>
    <submittedName>
        <fullName evidence="2">Uncharacterized protein</fullName>
    </submittedName>
</protein>
<feature type="transmembrane region" description="Helical" evidence="1">
    <location>
        <begin position="191"/>
        <end position="217"/>
    </location>
</feature>
<proteinExistence type="predicted"/>
<reference evidence="2" key="2">
    <citation type="submission" date="2023-02" db="EMBL/GenBank/DDBJ databases">
        <authorList>
            <person name="Swenson N.G."/>
            <person name="Wegrzyn J.L."/>
            <person name="Mcevoy S.L."/>
        </authorList>
    </citation>
    <scope>NUCLEOTIDE SEQUENCE</scope>
    <source>
        <strain evidence="2">91603</strain>
        <tissue evidence="2">Leaf</tissue>
    </source>
</reference>
<evidence type="ECO:0000313" key="3">
    <source>
        <dbReference type="Proteomes" id="UP001064489"/>
    </source>
</evidence>
<name>A0AAD5JAN4_ACENE</name>
<sequence length="239" mass="27793">MQQDTLHHLNPCNHSFQVHLQCKNKSSTDSPLILHRGQAELVMFPPLKRCTSSLTISLDDLLRSTHSHFMHFHKVLHYLVSSISTAILSVYSFAGLFIITGAASMSSQSVSFIHDIHPQTSSSFWSKIVCLMKNFNNKDLSAHHFKRHEFRVHPVISPEGIEPSPDINNMHNHSRIANEEERKLIDMKMKFILHSMMIYLWHFFNMIFSSWFIFVYLEKPCNLLLFVLSSLHYNTHTMD</sequence>
<feature type="transmembrane region" description="Helical" evidence="1">
    <location>
        <begin position="75"/>
        <end position="99"/>
    </location>
</feature>
<keyword evidence="1" id="KW-0812">Transmembrane</keyword>
<organism evidence="2 3">
    <name type="scientific">Acer negundo</name>
    <name type="common">Box elder</name>
    <dbReference type="NCBI Taxonomy" id="4023"/>
    <lineage>
        <taxon>Eukaryota</taxon>
        <taxon>Viridiplantae</taxon>
        <taxon>Streptophyta</taxon>
        <taxon>Embryophyta</taxon>
        <taxon>Tracheophyta</taxon>
        <taxon>Spermatophyta</taxon>
        <taxon>Magnoliopsida</taxon>
        <taxon>eudicotyledons</taxon>
        <taxon>Gunneridae</taxon>
        <taxon>Pentapetalae</taxon>
        <taxon>rosids</taxon>
        <taxon>malvids</taxon>
        <taxon>Sapindales</taxon>
        <taxon>Sapindaceae</taxon>
        <taxon>Hippocastanoideae</taxon>
        <taxon>Acereae</taxon>
        <taxon>Acer</taxon>
    </lineage>
</organism>
<dbReference type="AlphaFoldDB" id="A0AAD5JAN4"/>
<keyword evidence="1" id="KW-1133">Transmembrane helix</keyword>
<keyword evidence="1" id="KW-0472">Membrane</keyword>
<keyword evidence="3" id="KW-1185">Reference proteome</keyword>
<comment type="caution">
    <text evidence="2">The sequence shown here is derived from an EMBL/GenBank/DDBJ whole genome shotgun (WGS) entry which is preliminary data.</text>
</comment>